<evidence type="ECO:0000259" key="4">
    <source>
        <dbReference type="Pfam" id="PF00149"/>
    </source>
</evidence>
<evidence type="ECO:0000256" key="2">
    <source>
        <dbReference type="ARBA" id="ARBA00022801"/>
    </source>
</evidence>
<dbReference type="PANTHER" id="PTHR10161">
    <property type="entry name" value="TARTRATE-RESISTANT ACID PHOSPHATASE TYPE 5"/>
    <property type="match status" value="1"/>
</dbReference>
<dbReference type="Pfam" id="PF00149">
    <property type="entry name" value="Metallophos"/>
    <property type="match status" value="1"/>
</dbReference>
<dbReference type="InterPro" id="IPR051558">
    <property type="entry name" value="Metallophosphoesterase_PAP"/>
</dbReference>
<evidence type="ECO:0000313" key="6">
    <source>
        <dbReference type="Proteomes" id="UP000230790"/>
    </source>
</evidence>
<name>A0A2M8QCP1_9CHLR</name>
<dbReference type="PANTHER" id="PTHR10161:SF14">
    <property type="entry name" value="TARTRATE-RESISTANT ACID PHOSPHATASE TYPE 5"/>
    <property type="match status" value="1"/>
</dbReference>
<dbReference type="EMBL" id="PGTN01000043">
    <property type="protein sequence ID" value="PJF47571.1"/>
    <property type="molecule type" value="Genomic_DNA"/>
</dbReference>
<dbReference type="GO" id="GO:0016787">
    <property type="term" value="F:hydrolase activity"/>
    <property type="evidence" value="ECO:0007669"/>
    <property type="project" value="UniProtKB-KW"/>
</dbReference>
<feature type="domain" description="Calcineurin-like phosphoesterase" evidence="4">
    <location>
        <begin position="50"/>
        <end position="211"/>
    </location>
</feature>
<evidence type="ECO:0000256" key="1">
    <source>
        <dbReference type="ARBA" id="ARBA00022729"/>
    </source>
</evidence>
<feature type="signal peptide" evidence="3">
    <location>
        <begin position="1"/>
        <end position="16"/>
    </location>
</feature>
<dbReference type="SUPFAM" id="SSF56300">
    <property type="entry name" value="Metallo-dependent phosphatases"/>
    <property type="match status" value="1"/>
</dbReference>
<dbReference type="InterPro" id="IPR004843">
    <property type="entry name" value="Calcineurin-like_PHP"/>
</dbReference>
<accession>A0A2M8QCP1</accession>
<dbReference type="InterPro" id="IPR029052">
    <property type="entry name" value="Metallo-depent_PP-like"/>
</dbReference>
<reference evidence="5 6" key="1">
    <citation type="submission" date="2017-11" db="EMBL/GenBank/DDBJ databases">
        <title>Evolution of Phototrophy in the Chloroflexi Phylum Driven by Horizontal Gene Transfer.</title>
        <authorList>
            <person name="Ward L.M."/>
            <person name="Hemp J."/>
            <person name="Shih P.M."/>
            <person name="Mcglynn S.E."/>
            <person name="Fischer W."/>
        </authorList>
    </citation>
    <scope>NUCLEOTIDE SEQUENCE [LARGE SCALE GENOMIC DNA]</scope>
    <source>
        <strain evidence="5">JP3_7</strain>
    </source>
</reference>
<keyword evidence="2" id="KW-0378">Hydrolase</keyword>
<dbReference type="AlphaFoldDB" id="A0A2M8QCP1"/>
<keyword evidence="1 3" id="KW-0732">Signal</keyword>
<feature type="chain" id="PRO_5014902586" description="Calcineurin-like phosphoesterase domain-containing protein" evidence="3">
    <location>
        <begin position="17"/>
        <end position="232"/>
    </location>
</feature>
<organism evidence="5 6">
    <name type="scientific">Candidatus Thermofonsia Clade 3 bacterium</name>
    <dbReference type="NCBI Taxonomy" id="2364212"/>
    <lineage>
        <taxon>Bacteria</taxon>
        <taxon>Bacillati</taxon>
        <taxon>Chloroflexota</taxon>
        <taxon>Candidatus Thermofontia</taxon>
        <taxon>Candidatus Thermofonsia Clade 3</taxon>
    </lineage>
</organism>
<dbReference type="Proteomes" id="UP000230790">
    <property type="component" value="Unassembled WGS sequence"/>
</dbReference>
<comment type="caution">
    <text evidence="5">The sequence shown here is derived from an EMBL/GenBank/DDBJ whole genome shotgun (WGS) entry which is preliminary data.</text>
</comment>
<gene>
    <name evidence="5" type="ORF">CUN48_07985</name>
</gene>
<evidence type="ECO:0000256" key="3">
    <source>
        <dbReference type="SAM" id="SignalP"/>
    </source>
</evidence>
<sequence length="232" mass="25336">MLRATILLCIMFSALARPLPPQIERQHARPGAIAQSYRVFLPIVLNQPTRFAVIGDFGLAGAPAAAVANLVKAWQPQAIVTTGDNNYYSGLAGTIDQNIGQYYADFIHPYLGSYPAPNNPGFNRFYPALGNHDWNSSTGYAAHLSYFTLPGNERYYEVLIGPAHWFILNSDVNEPDGITASSAQALWLQSALAASTACWQIVVLHHPPYSSSAGMAQRRPRNGHLQLGAPTW</sequence>
<proteinExistence type="predicted"/>
<dbReference type="Gene3D" id="3.60.21.10">
    <property type="match status" value="1"/>
</dbReference>
<evidence type="ECO:0000313" key="5">
    <source>
        <dbReference type="EMBL" id="PJF47571.1"/>
    </source>
</evidence>
<protein>
    <recommendedName>
        <fullName evidence="4">Calcineurin-like phosphoesterase domain-containing protein</fullName>
    </recommendedName>
</protein>